<dbReference type="SUPFAM" id="SSF51905">
    <property type="entry name" value="FAD/NAD(P)-binding domain"/>
    <property type="match status" value="1"/>
</dbReference>
<keyword evidence="2" id="KW-1185">Reference proteome</keyword>
<sequence>VLPGVFLAGEVLDVFGRIGGFNFYWAWVTGRLAGLGAARS</sequence>
<dbReference type="PANTHER" id="PTHR42887:SF2">
    <property type="entry name" value="OS12G0638800 PROTEIN"/>
    <property type="match status" value="1"/>
</dbReference>
<dbReference type="InterPro" id="IPR036188">
    <property type="entry name" value="FAD/NAD-bd_sf"/>
</dbReference>
<dbReference type="InterPro" id="IPR004792">
    <property type="entry name" value="BaiN-like"/>
</dbReference>
<organism evidence="1 2">
    <name type="scientific">Haematococcus lacustris</name>
    <name type="common">Green alga</name>
    <name type="synonym">Haematococcus pluvialis</name>
    <dbReference type="NCBI Taxonomy" id="44745"/>
    <lineage>
        <taxon>Eukaryota</taxon>
        <taxon>Viridiplantae</taxon>
        <taxon>Chlorophyta</taxon>
        <taxon>core chlorophytes</taxon>
        <taxon>Chlorophyceae</taxon>
        <taxon>CS clade</taxon>
        <taxon>Chlamydomonadales</taxon>
        <taxon>Haematococcaceae</taxon>
        <taxon>Haematococcus</taxon>
    </lineage>
</organism>
<dbReference type="Proteomes" id="UP000485058">
    <property type="component" value="Unassembled WGS sequence"/>
</dbReference>
<evidence type="ECO:0000313" key="1">
    <source>
        <dbReference type="EMBL" id="GFH28178.1"/>
    </source>
</evidence>
<feature type="non-terminal residue" evidence="1">
    <location>
        <position position="1"/>
    </location>
</feature>
<comment type="caution">
    <text evidence="1">The sequence shown here is derived from an EMBL/GenBank/DDBJ whole genome shotgun (WGS) entry which is preliminary data.</text>
</comment>
<name>A0A6A0A6P2_HAELA</name>
<accession>A0A6A0A6P2</accession>
<gene>
    <name evidence="1" type="ORF">HaLaN_26623</name>
</gene>
<evidence type="ECO:0000313" key="2">
    <source>
        <dbReference type="Proteomes" id="UP000485058"/>
    </source>
</evidence>
<dbReference type="AlphaFoldDB" id="A0A6A0A6P2"/>
<dbReference type="Gene3D" id="3.50.50.60">
    <property type="entry name" value="FAD/NAD(P)-binding domain"/>
    <property type="match status" value="1"/>
</dbReference>
<dbReference type="EMBL" id="BLLF01003773">
    <property type="protein sequence ID" value="GFH28178.1"/>
    <property type="molecule type" value="Genomic_DNA"/>
</dbReference>
<protein>
    <submittedName>
        <fullName evidence="1">Uncharacterized protein</fullName>
    </submittedName>
</protein>
<proteinExistence type="predicted"/>
<reference evidence="1 2" key="1">
    <citation type="submission" date="2020-02" db="EMBL/GenBank/DDBJ databases">
        <title>Draft genome sequence of Haematococcus lacustris strain NIES-144.</title>
        <authorList>
            <person name="Morimoto D."/>
            <person name="Nakagawa S."/>
            <person name="Yoshida T."/>
            <person name="Sawayama S."/>
        </authorList>
    </citation>
    <scope>NUCLEOTIDE SEQUENCE [LARGE SCALE GENOMIC DNA]</scope>
    <source>
        <strain evidence="1 2">NIES-144</strain>
    </source>
</reference>
<dbReference type="PANTHER" id="PTHR42887">
    <property type="entry name" value="OS12G0638800 PROTEIN"/>
    <property type="match status" value="1"/>
</dbReference>